<feature type="transmembrane region" description="Helical" evidence="1">
    <location>
        <begin position="15"/>
        <end position="48"/>
    </location>
</feature>
<reference evidence="2 3" key="1">
    <citation type="submission" date="2015-05" db="EMBL/GenBank/DDBJ databases">
        <title>Whole genome sequence and identification of bacterial endophytes from Costus igneus.</title>
        <authorList>
            <person name="Lee Y.P."/>
            <person name="Gan H.M."/>
            <person name="Eng W."/>
            <person name="Wheatley M.S."/>
            <person name="Caraballo A."/>
            <person name="Polter S."/>
            <person name="Savka M.A."/>
            <person name="Hudson A.O."/>
        </authorList>
    </citation>
    <scope>NUCLEOTIDE SEQUENCE [LARGE SCALE GENOMIC DNA]</scope>
    <source>
        <strain evidence="2 3">RIT375</strain>
    </source>
</reference>
<protein>
    <submittedName>
        <fullName evidence="2">Uncharacterized protein</fullName>
    </submittedName>
</protein>
<evidence type="ECO:0000256" key="1">
    <source>
        <dbReference type="SAM" id="Phobius"/>
    </source>
</evidence>
<accession>A0A0J1KNX6</accession>
<dbReference type="RefSeq" id="WP_044784637.1">
    <property type="nucleotide sequence ID" value="NZ_JBCNIA010000063.1"/>
</dbReference>
<evidence type="ECO:0000313" key="2">
    <source>
        <dbReference type="EMBL" id="KLV18365.1"/>
    </source>
</evidence>
<dbReference type="EMBL" id="LDPG01000007">
    <property type="protein sequence ID" value="KLV18365.1"/>
    <property type="molecule type" value="Genomic_DNA"/>
</dbReference>
<organism evidence="2 3">
    <name type="scientific">Bacillus anthracis</name>
    <name type="common">anthrax bacterium</name>
    <dbReference type="NCBI Taxonomy" id="1392"/>
    <lineage>
        <taxon>Bacteria</taxon>
        <taxon>Bacillati</taxon>
        <taxon>Bacillota</taxon>
        <taxon>Bacilli</taxon>
        <taxon>Bacillales</taxon>
        <taxon>Bacillaceae</taxon>
        <taxon>Bacillus</taxon>
        <taxon>Bacillus cereus group</taxon>
    </lineage>
</organism>
<keyword evidence="1" id="KW-1133">Transmembrane helix</keyword>
<name>A0A0J1KNX6_BACAN</name>
<proteinExistence type="predicted"/>
<evidence type="ECO:0000313" key="3">
    <source>
        <dbReference type="Proteomes" id="UP000035904"/>
    </source>
</evidence>
<feature type="transmembrane region" description="Helical" evidence="1">
    <location>
        <begin position="84"/>
        <end position="112"/>
    </location>
</feature>
<dbReference type="AlphaFoldDB" id="A0A0J1KNX6"/>
<keyword evidence="1" id="KW-0812">Transmembrane</keyword>
<dbReference type="Proteomes" id="UP000035904">
    <property type="component" value="Unassembled WGS sequence"/>
</dbReference>
<sequence>MFDEKYIADSTKSILFGWFIFTVFIILGSFLGGYFVFLGFLILTIRYLALPIYIPHNFKLDPSFIITYFHSLLHRHSFYGWSKFVINTLIISAGFLALFVTGFLASTILLIYETIYLFHIKKINNSNYDKKE</sequence>
<dbReference type="PATRIC" id="fig|1392.242.peg.5704"/>
<comment type="caution">
    <text evidence="2">The sequence shown here is derived from an EMBL/GenBank/DDBJ whole genome shotgun (WGS) entry which is preliminary data.</text>
</comment>
<keyword evidence="1" id="KW-0472">Membrane</keyword>
<gene>
    <name evidence="2" type="ORF">ABW01_13375</name>
</gene>